<evidence type="ECO:0000313" key="2">
    <source>
        <dbReference type="Proteomes" id="UP001500443"/>
    </source>
</evidence>
<dbReference type="InterPro" id="IPR019066">
    <property type="entry name" value="Restrct_endonuc_II_SacI"/>
</dbReference>
<dbReference type="EMBL" id="BAAAPF010000014">
    <property type="protein sequence ID" value="GAA2112078.1"/>
    <property type="molecule type" value="Genomic_DNA"/>
</dbReference>
<gene>
    <name evidence="1" type="ORF">GCM10009802_10040</name>
</gene>
<dbReference type="Proteomes" id="UP001500443">
    <property type="component" value="Unassembled WGS sequence"/>
</dbReference>
<evidence type="ECO:0008006" key="3">
    <source>
        <dbReference type="Google" id="ProtNLM"/>
    </source>
</evidence>
<comment type="caution">
    <text evidence="1">The sequence shown here is derived from an EMBL/GenBank/DDBJ whole genome shotgun (WGS) entry which is preliminary data.</text>
</comment>
<dbReference type="RefSeq" id="WP_344288260.1">
    <property type="nucleotide sequence ID" value="NZ_BAAAPF010000014.1"/>
</dbReference>
<sequence>MGITIDKDLARSAVRAAFDLAQSDRDLPEKWTHLARILREAEASRTFTPALCTALLARACDQSVDPLSIKSGFSTRTYSLRSLCHEVLVPLSVELNFDLRATGREPVNNQPFFRYDHFSEISKVRDSARPYLVRLEAALQEVDDLNYTCSDALSALAATIRVCVIAADKKQRSVAGSSLVESSLIVQTEDFVNSGEDIPRKLQACVAAGLDMVYGNVKSRRLNDPSRDVPGDVHVFMSDGIQLAVEVRGKSVSAQELEQFVRSVANVDIPRASLVVDAANHKRISNEDLLALSLERKYGRLVKINESVSSFLRDAFAWSSRSAVEILLEFPDAMYKRMSEIEVRQSELDLWADLFADDSARETSSEAADVLFGVDEAR</sequence>
<proteinExistence type="predicted"/>
<dbReference type="Pfam" id="PF09566">
    <property type="entry name" value="RE_SacI"/>
    <property type="match status" value="1"/>
</dbReference>
<keyword evidence="2" id="KW-1185">Reference proteome</keyword>
<reference evidence="1 2" key="1">
    <citation type="journal article" date="2019" name="Int. J. Syst. Evol. Microbiol.">
        <title>The Global Catalogue of Microorganisms (GCM) 10K type strain sequencing project: providing services to taxonomists for standard genome sequencing and annotation.</title>
        <authorList>
            <consortium name="The Broad Institute Genomics Platform"/>
            <consortium name="The Broad Institute Genome Sequencing Center for Infectious Disease"/>
            <person name="Wu L."/>
            <person name="Ma J."/>
        </authorList>
    </citation>
    <scope>NUCLEOTIDE SEQUENCE [LARGE SCALE GENOMIC DNA]</scope>
    <source>
        <strain evidence="1 2">JCM 15481</strain>
    </source>
</reference>
<organism evidence="1 2">
    <name type="scientific">Streptomyces synnematoformans</name>
    <dbReference type="NCBI Taxonomy" id="415721"/>
    <lineage>
        <taxon>Bacteria</taxon>
        <taxon>Bacillati</taxon>
        <taxon>Actinomycetota</taxon>
        <taxon>Actinomycetes</taxon>
        <taxon>Kitasatosporales</taxon>
        <taxon>Streptomycetaceae</taxon>
        <taxon>Streptomyces</taxon>
    </lineage>
</organism>
<accession>A0ABN2XJ42</accession>
<protein>
    <recommendedName>
        <fullName evidence="3">Restriction endonuclease</fullName>
    </recommendedName>
</protein>
<name>A0ABN2XJ42_9ACTN</name>
<evidence type="ECO:0000313" key="1">
    <source>
        <dbReference type="EMBL" id="GAA2112078.1"/>
    </source>
</evidence>